<dbReference type="InterPro" id="IPR052618">
    <property type="entry name" value="ComplexI_NDUFA12"/>
</dbReference>
<name>A0A9P7QFW6_9HYPO</name>
<evidence type="ECO:0008006" key="5">
    <source>
        <dbReference type="Google" id="ProtNLM"/>
    </source>
</evidence>
<dbReference type="PANTHER" id="PTHR32470">
    <property type="entry name" value="ADH DEHYDROGENASE [UBIQUINONE] 1 ALPHA SUBCOMPLEX ASSEMBLY FACTOR 2"/>
    <property type="match status" value="1"/>
</dbReference>
<dbReference type="GO" id="GO:0032981">
    <property type="term" value="P:mitochondrial respiratory chain complex I assembly"/>
    <property type="evidence" value="ECO:0007669"/>
    <property type="project" value="TreeGrafter"/>
</dbReference>
<dbReference type="InterPro" id="IPR007763">
    <property type="entry name" value="NDUFA12"/>
</dbReference>
<gene>
    <name evidence="3" type="ORF">E4U09_002964</name>
</gene>
<protein>
    <recommendedName>
        <fullName evidence="5">NADH dehydrogenase [ubiquinone] 1 alpha subcomplex subunit</fullName>
    </recommendedName>
</protein>
<comment type="similarity">
    <text evidence="1">Belongs to the complex I NDUFA12 subunit family.</text>
</comment>
<sequence>MAAPSFGPLTRAYYRWKTLRLPWRKRFFIGYDLQGNTYWEFKLTSADTRMRRIVNYPSRTYNSQVKVSPLWHQWLRYARNTPPSLDEQHGDVVRKERMKVLAAEADARWEAKPRLLGADEPSQATLGAGAKSEMMVESETPQKKGAGGAEGAETAQGAQSAKDVDDADDSWEKAKKAQKVGDKWQPTAWNPSSKS</sequence>
<dbReference type="EMBL" id="SRRH01000241">
    <property type="protein sequence ID" value="KAG6293553.1"/>
    <property type="molecule type" value="Genomic_DNA"/>
</dbReference>
<comment type="caution">
    <text evidence="3">The sequence shown here is derived from an EMBL/GenBank/DDBJ whole genome shotgun (WGS) entry which is preliminary data.</text>
</comment>
<keyword evidence="4" id="KW-1185">Reference proteome</keyword>
<accession>A0A9P7QFW6</accession>
<feature type="region of interest" description="Disordered" evidence="2">
    <location>
        <begin position="128"/>
        <end position="195"/>
    </location>
</feature>
<dbReference type="GO" id="GO:0045271">
    <property type="term" value="C:respiratory chain complex I"/>
    <property type="evidence" value="ECO:0007669"/>
    <property type="project" value="InterPro"/>
</dbReference>
<organism evidence="3 4">
    <name type="scientific">Claviceps aff. purpurea</name>
    <dbReference type="NCBI Taxonomy" id="1967640"/>
    <lineage>
        <taxon>Eukaryota</taxon>
        <taxon>Fungi</taxon>
        <taxon>Dikarya</taxon>
        <taxon>Ascomycota</taxon>
        <taxon>Pezizomycotina</taxon>
        <taxon>Sordariomycetes</taxon>
        <taxon>Hypocreomycetidae</taxon>
        <taxon>Hypocreales</taxon>
        <taxon>Clavicipitaceae</taxon>
        <taxon>Claviceps</taxon>
    </lineage>
</organism>
<dbReference type="GO" id="GO:0005739">
    <property type="term" value="C:mitochondrion"/>
    <property type="evidence" value="ECO:0007669"/>
    <property type="project" value="TreeGrafter"/>
</dbReference>
<evidence type="ECO:0000313" key="3">
    <source>
        <dbReference type="EMBL" id="KAG6293553.1"/>
    </source>
</evidence>
<feature type="compositionally biased region" description="Basic and acidic residues" evidence="2">
    <location>
        <begin position="170"/>
        <end position="182"/>
    </location>
</feature>
<dbReference type="Pfam" id="PF05071">
    <property type="entry name" value="NDUFA12"/>
    <property type="match status" value="1"/>
</dbReference>
<evidence type="ECO:0000256" key="2">
    <source>
        <dbReference type="SAM" id="MobiDB-lite"/>
    </source>
</evidence>
<dbReference type="PANTHER" id="PTHR32470:SF2">
    <property type="entry name" value="NADH DEHYDROGENASE [UBIQUINONE] 1 ALPHA SUBCOMPLEX ASSEMBLY FACTOR 2"/>
    <property type="match status" value="1"/>
</dbReference>
<proteinExistence type="inferred from homology"/>
<reference evidence="3 4" key="1">
    <citation type="journal article" date="2020" name="bioRxiv">
        <title>Whole genome comparisons of ergot fungi reveals the divergence and evolution of species within the genus Claviceps are the result of varying mechanisms driving genome evolution and host range expansion.</title>
        <authorList>
            <person name="Wyka S.A."/>
            <person name="Mondo S.J."/>
            <person name="Liu M."/>
            <person name="Dettman J."/>
            <person name="Nalam V."/>
            <person name="Broders K.D."/>
        </authorList>
    </citation>
    <scope>NUCLEOTIDE SEQUENCE [LARGE SCALE GENOMIC DNA]</scope>
    <source>
        <strain evidence="3 4">Clav52</strain>
    </source>
</reference>
<dbReference type="AlphaFoldDB" id="A0A9P7QFW6"/>
<dbReference type="Proteomes" id="UP000707071">
    <property type="component" value="Unassembled WGS sequence"/>
</dbReference>
<evidence type="ECO:0000313" key="4">
    <source>
        <dbReference type="Proteomes" id="UP000707071"/>
    </source>
</evidence>
<evidence type="ECO:0000256" key="1">
    <source>
        <dbReference type="ARBA" id="ARBA00007355"/>
    </source>
</evidence>